<dbReference type="PANTHER" id="PTHR33164">
    <property type="entry name" value="TRANSCRIPTIONAL REGULATOR, MARR FAMILY"/>
    <property type="match status" value="1"/>
</dbReference>
<keyword evidence="3" id="KW-1185">Reference proteome</keyword>
<dbReference type="InterPro" id="IPR036390">
    <property type="entry name" value="WH_DNA-bd_sf"/>
</dbReference>
<dbReference type="RefSeq" id="WP_054539332.1">
    <property type="nucleotide sequence ID" value="NZ_JACIEQ010000004.1"/>
</dbReference>
<protein>
    <submittedName>
        <fullName evidence="2">DNA-binding MarR family transcriptional regulator</fullName>
    </submittedName>
</protein>
<evidence type="ECO:0000259" key="1">
    <source>
        <dbReference type="PROSITE" id="PS50995"/>
    </source>
</evidence>
<reference evidence="2" key="1">
    <citation type="submission" date="2020-08" db="EMBL/GenBank/DDBJ databases">
        <title>Genomic Encyclopedia of Type Strains, Phase IV (KMG-IV): sequencing the most valuable type-strain genomes for metagenomic binning, comparative biology and taxonomic classification.</title>
        <authorList>
            <person name="Goeker M."/>
        </authorList>
    </citation>
    <scope>NUCLEOTIDE SEQUENCE [LARGE SCALE GENOMIC DNA]</scope>
    <source>
        <strain evidence="2">DSM 105040</strain>
    </source>
</reference>
<dbReference type="SMART" id="SM00347">
    <property type="entry name" value="HTH_MARR"/>
    <property type="match status" value="1"/>
</dbReference>
<dbReference type="SUPFAM" id="SSF46785">
    <property type="entry name" value="Winged helix' DNA-binding domain"/>
    <property type="match status" value="1"/>
</dbReference>
<sequence length="163" mass="17365">MDRASRAATQWRAECPEMDLLPMELLGRLAETALVIERQHLAPVFAQFGLQGGEFDVLAALRRSGAPYALSPSALFDVTMMSSGGMTARIDRLEKAGLVARRPNPADRRGTLVGLTDAGRTLIDQAMAAHLANEAQIVGALSRAEQDTLSALLKKLLGGLPGT</sequence>
<keyword evidence="2" id="KW-0238">DNA-binding</keyword>
<dbReference type="GO" id="GO:0006950">
    <property type="term" value="P:response to stress"/>
    <property type="evidence" value="ECO:0007669"/>
    <property type="project" value="TreeGrafter"/>
</dbReference>
<dbReference type="GO" id="GO:0003700">
    <property type="term" value="F:DNA-binding transcription factor activity"/>
    <property type="evidence" value="ECO:0007669"/>
    <property type="project" value="InterPro"/>
</dbReference>
<dbReference type="PRINTS" id="PR00598">
    <property type="entry name" value="HTHMARR"/>
</dbReference>
<proteinExistence type="predicted"/>
<dbReference type="Gene3D" id="1.10.10.10">
    <property type="entry name" value="Winged helix-like DNA-binding domain superfamily/Winged helix DNA-binding domain"/>
    <property type="match status" value="1"/>
</dbReference>
<dbReference type="PANTHER" id="PTHR33164:SF104">
    <property type="entry name" value="TRANSCRIPTIONAL REGULATORY PROTEIN"/>
    <property type="match status" value="1"/>
</dbReference>
<dbReference type="Pfam" id="PF12802">
    <property type="entry name" value="MarR_2"/>
    <property type="match status" value="1"/>
</dbReference>
<dbReference type="PROSITE" id="PS50995">
    <property type="entry name" value="HTH_MARR_2"/>
    <property type="match status" value="1"/>
</dbReference>
<comment type="caution">
    <text evidence="2">The sequence shown here is derived from an EMBL/GenBank/DDBJ whole genome shotgun (WGS) entry which is preliminary data.</text>
</comment>
<dbReference type="InterPro" id="IPR036388">
    <property type="entry name" value="WH-like_DNA-bd_sf"/>
</dbReference>
<name>A0A840CAK7_9RHOB</name>
<dbReference type="EMBL" id="JACIEQ010000004">
    <property type="protein sequence ID" value="MBB4023031.1"/>
    <property type="molecule type" value="Genomic_DNA"/>
</dbReference>
<gene>
    <name evidence="2" type="ORF">GGR17_002853</name>
</gene>
<organism evidence="2 3">
    <name type="scientific">Actibacterium naphthalenivorans</name>
    <dbReference type="NCBI Taxonomy" id="1614693"/>
    <lineage>
        <taxon>Bacteria</taxon>
        <taxon>Pseudomonadati</taxon>
        <taxon>Pseudomonadota</taxon>
        <taxon>Alphaproteobacteria</taxon>
        <taxon>Rhodobacterales</taxon>
        <taxon>Roseobacteraceae</taxon>
        <taxon>Actibacterium</taxon>
    </lineage>
</organism>
<dbReference type="GO" id="GO:0003677">
    <property type="term" value="F:DNA binding"/>
    <property type="evidence" value="ECO:0007669"/>
    <property type="project" value="UniProtKB-KW"/>
</dbReference>
<dbReference type="Proteomes" id="UP000585681">
    <property type="component" value="Unassembled WGS sequence"/>
</dbReference>
<dbReference type="InterPro" id="IPR000835">
    <property type="entry name" value="HTH_MarR-typ"/>
</dbReference>
<dbReference type="AlphaFoldDB" id="A0A840CAK7"/>
<feature type="domain" description="HTH marR-type" evidence="1">
    <location>
        <begin position="22"/>
        <end position="158"/>
    </location>
</feature>
<accession>A0A840CAK7</accession>
<dbReference type="InterPro" id="IPR039422">
    <property type="entry name" value="MarR/SlyA-like"/>
</dbReference>
<evidence type="ECO:0000313" key="3">
    <source>
        <dbReference type="Proteomes" id="UP000585681"/>
    </source>
</evidence>
<evidence type="ECO:0000313" key="2">
    <source>
        <dbReference type="EMBL" id="MBB4023031.1"/>
    </source>
</evidence>